<reference evidence="1 2" key="1">
    <citation type="submission" date="2021-05" db="EMBL/GenBank/DDBJ databases">
        <title>The draft genome of Geobacter pelophilus DSM 12255.</title>
        <authorList>
            <person name="Xu Z."/>
            <person name="Masuda Y."/>
            <person name="Itoh H."/>
            <person name="Senoo K."/>
        </authorList>
    </citation>
    <scope>NUCLEOTIDE SEQUENCE [LARGE SCALE GENOMIC DNA]</scope>
    <source>
        <strain evidence="1 2">DSM 12255</strain>
    </source>
</reference>
<protein>
    <submittedName>
        <fullName evidence="1">Uncharacterized protein</fullName>
    </submittedName>
</protein>
<organism evidence="1 2">
    <name type="scientific">Geoanaerobacter pelophilus</name>
    <dbReference type="NCBI Taxonomy" id="60036"/>
    <lineage>
        <taxon>Bacteria</taxon>
        <taxon>Pseudomonadati</taxon>
        <taxon>Thermodesulfobacteriota</taxon>
        <taxon>Desulfuromonadia</taxon>
        <taxon>Geobacterales</taxon>
        <taxon>Geobacteraceae</taxon>
        <taxon>Geoanaerobacter</taxon>
    </lineage>
</organism>
<evidence type="ECO:0000313" key="2">
    <source>
        <dbReference type="Proteomes" id="UP000811899"/>
    </source>
</evidence>
<gene>
    <name evidence="1" type="ORF">KI809_11465</name>
</gene>
<dbReference type="Proteomes" id="UP000811899">
    <property type="component" value="Unassembled WGS sequence"/>
</dbReference>
<dbReference type="AlphaFoldDB" id="A0AAW4L2G2"/>
<sequence>MPPHTGVAIVFGKDFKTSPERAAEWTTWAMEPGRLLLMVPPYSVGNFVMPVPWEVRRLTPIAGGETPLSQLLAAERLHEFRGALVPLERVGGAIITAGWRKHPASGMVVWTALPLWSLTVLDHPGDCAAWLKDIFTQCGKPVDAEDAAKQLEDQELTESEWTMLLHLCTGPYSSKEEALSTLSESQLFRMPAGRSQETWCRLEQRGLVESGALSPAGISLVEESRYAAYAKELRRMKHG</sequence>
<evidence type="ECO:0000313" key="1">
    <source>
        <dbReference type="EMBL" id="MBT0664919.1"/>
    </source>
</evidence>
<accession>A0AAW4L2G2</accession>
<dbReference type="EMBL" id="JAHCVJ010000004">
    <property type="protein sequence ID" value="MBT0664919.1"/>
    <property type="molecule type" value="Genomic_DNA"/>
</dbReference>
<proteinExistence type="predicted"/>
<comment type="caution">
    <text evidence="1">The sequence shown here is derived from an EMBL/GenBank/DDBJ whole genome shotgun (WGS) entry which is preliminary data.</text>
</comment>
<name>A0AAW4L2G2_9BACT</name>
<keyword evidence="2" id="KW-1185">Reference proteome</keyword>